<accession>A0AAD1S439</accession>
<name>A0AAD1S439_PELCU</name>
<proteinExistence type="predicted"/>
<feature type="region of interest" description="Disordered" evidence="1">
    <location>
        <begin position="31"/>
        <end position="76"/>
    </location>
</feature>
<dbReference type="AlphaFoldDB" id="A0AAD1S439"/>
<protein>
    <submittedName>
        <fullName evidence="2">Uncharacterized protein</fullName>
    </submittedName>
</protein>
<keyword evidence="3" id="KW-1185">Reference proteome</keyword>
<reference evidence="2" key="1">
    <citation type="submission" date="2022-03" db="EMBL/GenBank/DDBJ databases">
        <authorList>
            <person name="Alioto T."/>
            <person name="Alioto T."/>
            <person name="Gomez Garrido J."/>
        </authorList>
    </citation>
    <scope>NUCLEOTIDE SEQUENCE</scope>
</reference>
<evidence type="ECO:0000256" key="1">
    <source>
        <dbReference type="SAM" id="MobiDB-lite"/>
    </source>
</evidence>
<dbReference type="EMBL" id="OW240915">
    <property type="protein sequence ID" value="CAH2286037.1"/>
    <property type="molecule type" value="Genomic_DNA"/>
</dbReference>
<feature type="compositionally biased region" description="Basic and acidic residues" evidence="1">
    <location>
        <begin position="52"/>
        <end position="76"/>
    </location>
</feature>
<gene>
    <name evidence="2" type="ORF">PECUL_23A030095</name>
</gene>
<evidence type="ECO:0000313" key="3">
    <source>
        <dbReference type="Proteomes" id="UP001295444"/>
    </source>
</evidence>
<sequence>MQTATGNPADIKLKLPTMPFTARLTVKIGTPEETQNCEKAAEKQAGTLPVQGDKEKNTVEPKHSKASNDIRGRGST</sequence>
<dbReference type="Proteomes" id="UP001295444">
    <property type="component" value="Chromosome 04"/>
</dbReference>
<organism evidence="2 3">
    <name type="scientific">Pelobates cultripes</name>
    <name type="common">Western spadefoot toad</name>
    <dbReference type="NCBI Taxonomy" id="61616"/>
    <lineage>
        <taxon>Eukaryota</taxon>
        <taxon>Metazoa</taxon>
        <taxon>Chordata</taxon>
        <taxon>Craniata</taxon>
        <taxon>Vertebrata</taxon>
        <taxon>Euteleostomi</taxon>
        <taxon>Amphibia</taxon>
        <taxon>Batrachia</taxon>
        <taxon>Anura</taxon>
        <taxon>Pelobatoidea</taxon>
        <taxon>Pelobatidae</taxon>
        <taxon>Pelobates</taxon>
    </lineage>
</organism>
<evidence type="ECO:0000313" key="2">
    <source>
        <dbReference type="EMBL" id="CAH2286037.1"/>
    </source>
</evidence>